<name>A0ABT0G8W8_9ACTN</name>
<evidence type="ECO:0000256" key="6">
    <source>
        <dbReference type="SAM" id="Phobius"/>
    </source>
</evidence>
<feature type="transmembrane region" description="Helical" evidence="6">
    <location>
        <begin position="244"/>
        <end position="266"/>
    </location>
</feature>
<keyword evidence="5 6" id="KW-0472">Membrane</keyword>
<evidence type="ECO:0000313" key="8">
    <source>
        <dbReference type="EMBL" id="MCK2220695.1"/>
    </source>
</evidence>
<sequence>MLLRGDRLRVRVRRPAAGGWTVRLSAVLRVPGTLRPALLPLGELRGGSGTHAWNLPPACARETCELRALRGEPVPPPQFDEPAYVRVSVTGLAVREQGRWRALDLPAWRVDEDPDARDGSFAITMTGNQTLRPDTYAPEPAAVVVGPVGAKAVPGLDNGYAAPVKAAVDAAAAPGLTDAGVLMDLEQADRIAYGVHDKAVHQVWTRLSDTAALERELERQGLSVVSRRHVADLTASFAGQGPGLALLLLLASALAAAALALGRTVLALQTAARRRGYELAALEAAGARVRALRVALLLEQVVTTAAGTLAGLAAGLLAAWAALGRIPQFAEAPVTPPLPHEVAAAPVALVVGAALLVSLLAAVVVAELLLRGIRVERLRDTPA</sequence>
<dbReference type="Proteomes" id="UP001317259">
    <property type="component" value="Unassembled WGS sequence"/>
</dbReference>
<dbReference type="InterPro" id="IPR003838">
    <property type="entry name" value="ABC3_permease_C"/>
</dbReference>
<proteinExistence type="predicted"/>
<keyword evidence="4 6" id="KW-1133">Transmembrane helix</keyword>
<evidence type="ECO:0000256" key="1">
    <source>
        <dbReference type="ARBA" id="ARBA00004651"/>
    </source>
</evidence>
<dbReference type="EMBL" id="JAKRKC020000002">
    <property type="protein sequence ID" value="MCK2220695.1"/>
    <property type="molecule type" value="Genomic_DNA"/>
</dbReference>
<feature type="transmembrane region" description="Helical" evidence="6">
    <location>
        <begin position="296"/>
        <end position="323"/>
    </location>
</feature>
<dbReference type="RefSeq" id="WP_247815739.1">
    <property type="nucleotide sequence ID" value="NZ_JAKRKC020000002.1"/>
</dbReference>
<keyword evidence="9" id="KW-1185">Reference proteome</keyword>
<evidence type="ECO:0000256" key="3">
    <source>
        <dbReference type="ARBA" id="ARBA00022692"/>
    </source>
</evidence>
<dbReference type="Pfam" id="PF02687">
    <property type="entry name" value="FtsX"/>
    <property type="match status" value="1"/>
</dbReference>
<evidence type="ECO:0000313" key="9">
    <source>
        <dbReference type="Proteomes" id="UP001317259"/>
    </source>
</evidence>
<keyword evidence="3 6" id="KW-0812">Transmembrane</keyword>
<comment type="subcellular location">
    <subcellularLocation>
        <location evidence="1">Cell membrane</location>
        <topology evidence="1">Multi-pass membrane protein</topology>
    </subcellularLocation>
</comment>
<reference evidence="8 9" key="1">
    <citation type="submission" date="2022-04" db="EMBL/GenBank/DDBJ databases">
        <title>Genome draft of Actinomadura sp. ATCC 31491.</title>
        <authorList>
            <person name="Shi X."/>
            <person name="Du Y."/>
        </authorList>
    </citation>
    <scope>NUCLEOTIDE SEQUENCE [LARGE SCALE GENOMIC DNA]</scope>
    <source>
        <strain evidence="8 9">ATCC 31491</strain>
    </source>
</reference>
<organism evidence="8 9">
    <name type="scientific">Actinomadura luzonensis</name>
    <dbReference type="NCBI Taxonomy" id="2805427"/>
    <lineage>
        <taxon>Bacteria</taxon>
        <taxon>Bacillati</taxon>
        <taxon>Actinomycetota</taxon>
        <taxon>Actinomycetes</taxon>
        <taxon>Streptosporangiales</taxon>
        <taxon>Thermomonosporaceae</taxon>
        <taxon>Actinomadura</taxon>
    </lineage>
</organism>
<protein>
    <submittedName>
        <fullName evidence="8">FtsX-like permease family protein</fullName>
    </submittedName>
</protein>
<feature type="transmembrane region" description="Helical" evidence="6">
    <location>
        <begin position="343"/>
        <end position="370"/>
    </location>
</feature>
<evidence type="ECO:0000256" key="4">
    <source>
        <dbReference type="ARBA" id="ARBA00022989"/>
    </source>
</evidence>
<feature type="domain" description="ABC3 transporter permease C-terminal" evidence="7">
    <location>
        <begin position="253"/>
        <end position="366"/>
    </location>
</feature>
<evidence type="ECO:0000256" key="5">
    <source>
        <dbReference type="ARBA" id="ARBA00023136"/>
    </source>
</evidence>
<gene>
    <name evidence="8" type="ORF">MF672_043865</name>
</gene>
<keyword evidence="2" id="KW-1003">Cell membrane</keyword>
<comment type="caution">
    <text evidence="8">The sequence shown here is derived from an EMBL/GenBank/DDBJ whole genome shotgun (WGS) entry which is preliminary data.</text>
</comment>
<evidence type="ECO:0000259" key="7">
    <source>
        <dbReference type="Pfam" id="PF02687"/>
    </source>
</evidence>
<accession>A0ABT0G8W8</accession>
<evidence type="ECO:0000256" key="2">
    <source>
        <dbReference type="ARBA" id="ARBA00022475"/>
    </source>
</evidence>